<sequence>MAELAHIIDDLRRRISELERRIRSQSRTGVVTEVNAAEGLARVRLLDGEIPFVTGWIPWEEPAAGANRTHLPPSVGQQVRINSESGDLYDASIQASLNSDAIGRPSGAGDAYVLSSVGPCTITVSDGGGTCRITVGGSSITLTGSAITLASNGSTLVLDAGGIQEAGAKIEMN</sequence>
<accession>A0A547PS52</accession>
<dbReference type="EMBL" id="VFSV01000026">
    <property type="protein sequence ID" value="TRD16963.1"/>
    <property type="molecule type" value="Genomic_DNA"/>
</dbReference>
<feature type="coiled-coil region" evidence="1">
    <location>
        <begin position="1"/>
        <end position="28"/>
    </location>
</feature>
<dbReference type="OrthoDB" id="7852340at2"/>
<evidence type="ECO:0000313" key="4">
    <source>
        <dbReference type="Proteomes" id="UP000318590"/>
    </source>
</evidence>
<dbReference type="RefSeq" id="WP_142835365.1">
    <property type="nucleotide sequence ID" value="NZ_VFSV01000026.1"/>
</dbReference>
<dbReference type="NCBIfam" id="TIGR01644">
    <property type="entry name" value="phage_P2_V"/>
    <property type="match status" value="1"/>
</dbReference>
<dbReference type="Proteomes" id="UP000318590">
    <property type="component" value="Unassembled WGS sequence"/>
</dbReference>
<keyword evidence="1" id="KW-0175">Coiled coil</keyword>
<feature type="domain" description="Gp5/Type VI secretion system Vgr protein OB-fold" evidence="2">
    <location>
        <begin position="27"/>
        <end position="93"/>
    </location>
</feature>
<evidence type="ECO:0000256" key="1">
    <source>
        <dbReference type="SAM" id="Coils"/>
    </source>
</evidence>
<gene>
    <name evidence="3" type="ORF">FEV53_13585</name>
</gene>
<dbReference type="InterPro" id="IPR013046">
    <property type="entry name" value="GpV/Gp45"/>
</dbReference>
<proteinExistence type="predicted"/>
<dbReference type="Pfam" id="PF04717">
    <property type="entry name" value="Phage_base_V"/>
    <property type="match status" value="1"/>
</dbReference>
<dbReference type="Gene3D" id="2.40.50.230">
    <property type="entry name" value="Gp5 N-terminal domain"/>
    <property type="match status" value="1"/>
</dbReference>
<protein>
    <submittedName>
        <fullName evidence="3">Phage baseplate assembly protein V</fullName>
    </submittedName>
</protein>
<evidence type="ECO:0000259" key="2">
    <source>
        <dbReference type="Pfam" id="PF04717"/>
    </source>
</evidence>
<evidence type="ECO:0000313" key="3">
    <source>
        <dbReference type="EMBL" id="TRD16963.1"/>
    </source>
</evidence>
<dbReference type="AlphaFoldDB" id="A0A547PS52"/>
<name>A0A547PS52_9RHOB</name>
<comment type="caution">
    <text evidence="3">The sequence shown here is derived from an EMBL/GenBank/DDBJ whole genome shotgun (WGS) entry which is preliminary data.</text>
</comment>
<keyword evidence="4" id="KW-1185">Reference proteome</keyword>
<dbReference type="InterPro" id="IPR037026">
    <property type="entry name" value="Vgr_OB-fold_dom_sf"/>
</dbReference>
<reference evidence="3 4" key="1">
    <citation type="submission" date="2019-06" db="EMBL/GenBank/DDBJ databases">
        <title>Paenimaribius caenipelagi gen. nov., sp. nov., isolated from a tidal flat.</title>
        <authorList>
            <person name="Yoon J.-H."/>
        </authorList>
    </citation>
    <scope>NUCLEOTIDE SEQUENCE [LARGE SCALE GENOMIC DNA]</scope>
    <source>
        <strain evidence="3 4">JBTF-M29</strain>
    </source>
</reference>
<dbReference type="InterPro" id="IPR006531">
    <property type="entry name" value="Gp5/Vgr_OB"/>
</dbReference>
<organism evidence="3 4">
    <name type="scientific">Palleronia caenipelagi</name>
    <dbReference type="NCBI Taxonomy" id="2489174"/>
    <lineage>
        <taxon>Bacteria</taxon>
        <taxon>Pseudomonadati</taxon>
        <taxon>Pseudomonadota</taxon>
        <taxon>Alphaproteobacteria</taxon>
        <taxon>Rhodobacterales</taxon>
        <taxon>Roseobacteraceae</taxon>
        <taxon>Palleronia</taxon>
    </lineage>
</organism>